<dbReference type="Proteomes" id="UP000295341">
    <property type="component" value="Unassembled WGS sequence"/>
</dbReference>
<dbReference type="AlphaFoldDB" id="A0A4R7NSW2"/>
<comment type="subcellular location">
    <subcellularLocation>
        <location evidence="1">Cell envelope</location>
    </subcellularLocation>
</comment>
<dbReference type="Gene3D" id="3.40.190.10">
    <property type="entry name" value="Periplasmic binding protein-like II"/>
    <property type="match status" value="2"/>
</dbReference>
<dbReference type="PANTHER" id="PTHR35936">
    <property type="entry name" value="MEMBRANE-BOUND LYTIC MUREIN TRANSGLYCOSYLASE F"/>
    <property type="match status" value="1"/>
</dbReference>
<evidence type="ECO:0000256" key="4">
    <source>
        <dbReference type="RuleBase" id="RU003744"/>
    </source>
</evidence>
<evidence type="ECO:0000256" key="3">
    <source>
        <dbReference type="ARBA" id="ARBA00022729"/>
    </source>
</evidence>
<dbReference type="GO" id="GO:0015276">
    <property type="term" value="F:ligand-gated monoatomic ion channel activity"/>
    <property type="evidence" value="ECO:0007669"/>
    <property type="project" value="InterPro"/>
</dbReference>
<dbReference type="RefSeq" id="WP_246051753.1">
    <property type="nucleotide sequence ID" value="NZ_MWIN01000003.1"/>
</dbReference>
<dbReference type="Pfam" id="PF00497">
    <property type="entry name" value="SBP_bac_3"/>
    <property type="match status" value="1"/>
</dbReference>
<dbReference type="InterPro" id="IPR018313">
    <property type="entry name" value="SBP_3_CS"/>
</dbReference>
<dbReference type="CDD" id="cd13629">
    <property type="entry name" value="PBP2_Dsm1740"/>
    <property type="match status" value="1"/>
</dbReference>
<dbReference type="GO" id="GO:0016020">
    <property type="term" value="C:membrane"/>
    <property type="evidence" value="ECO:0007669"/>
    <property type="project" value="InterPro"/>
</dbReference>
<dbReference type="EMBL" id="SOBT01000012">
    <property type="protein sequence ID" value="TDU24155.1"/>
    <property type="molecule type" value="Genomic_DNA"/>
</dbReference>
<dbReference type="InterPro" id="IPR001320">
    <property type="entry name" value="Iontro_rcpt_C"/>
</dbReference>
<feature type="domain" description="Solute-binding protein family 3/N-terminal" evidence="5">
    <location>
        <begin position="39"/>
        <end position="262"/>
    </location>
</feature>
<evidence type="ECO:0000259" key="5">
    <source>
        <dbReference type="SMART" id="SM00062"/>
    </source>
</evidence>
<accession>A0A4R7NSW2</accession>
<evidence type="ECO:0000259" key="6">
    <source>
        <dbReference type="SMART" id="SM00079"/>
    </source>
</evidence>
<dbReference type="PROSITE" id="PS01039">
    <property type="entry name" value="SBP_BACTERIAL_3"/>
    <property type="match status" value="1"/>
</dbReference>
<evidence type="ECO:0000256" key="2">
    <source>
        <dbReference type="ARBA" id="ARBA00010333"/>
    </source>
</evidence>
<dbReference type="SUPFAM" id="SSF53850">
    <property type="entry name" value="Periplasmic binding protein-like II"/>
    <property type="match status" value="1"/>
</dbReference>
<sequence length="270" mass="30889">MQRRHFLALPLLLAPGLLRAREPGLWEQSTLNQILKRGELRVGLEAGYMPFEMLDRNGNLIGFDIDLARKMASVMKVKVRFVNTQWDGIIPALLTDKFDLLMGGMTITPERNLQVNFTRPYIVIGQTALLAKKLEGKITQHTQLDDPKYIITSKLGTSGDLAARRFFPRAQLKRFESEADASLEVRNGRADAFIYDFPFNAIYALRYAGNVAHLAEPFTKENLGWAIRKGDPDFLNWLDNFLDAIRNDGTYDLLYKRWFDSTAWMKNLEG</sequence>
<feature type="domain" description="Ionotropic glutamate receptor C-terminal" evidence="6">
    <location>
        <begin position="39"/>
        <end position="261"/>
    </location>
</feature>
<name>A0A4R7NSW2_9GAMM</name>
<evidence type="ECO:0000256" key="1">
    <source>
        <dbReference type="ARBA" id="ARBA00004196"/>
    </source>
</evidence>
<comment type="caution">
    <text evidence="7">The sequence shown here is derived from an EMBL/GenBank/DDBJ whole genome shotgun (WGS) entry which is preliminary data.</text>
</comment>
<dbReference type="GO" id="GO:0030313">
    <property type="term" value="C:cell envelope"/>
    <property type="evidence" value="ECO:0007669"/>
    <property type="project" value="UniProtKB-SubCell"/>
</dbReference>
<comment type="similarity">
    <text evidence="2 4">Belongs to the bacterial solute-binding protein 3 family.</text>
</comment>
<evidence type="ECO:0000313" key="8">
    <source>
        <dbReference type="Proteomes" id="UP000295341"/>
    </source>
</evidence>
<protein>
    <submittedName>
        <fullName evidence="7">Amino acid ABC transporter substrate-binding protein (PAAT family)</fullName>
    </submittedName>
</protein>
<proteinExistence type="inferred from homology"/>
<dbReference type="InterPro" id="IPR001638">
    <property type="entry name" value="Solute-binding_3/MltF_N"/>
</dbReference>
<dbReference type="PANTHER" id="PTHR35936:SF38">
    <property type="entry name" value="GLUTAMINE-BINDING PERIPLASMIC PROTEIN"/>
    <property type="match status" value="1"/>
</dbReference>
<reference evidence="7 8" key="1">
    <citation type="submission" date="2019-03" db="EMBL/GenBank/DDBJ databases">
        <title>Genomic Encyclopedia of Type Strains, Phase IV (KMG-IV): sequencing the most valuable type-strain genomes for metagenomic binning, comparative biology and taxonomic classification.</title>
        <authorList>
            <person name="Goeker M."/>
        </authorList>
    </citation>
    <scope>NUCLEOTIDE SEQUENCE [LARGE SCALE GENOMIC DNA]</scope>
    <source>
        <strain evidence="7 8">DSM 26377</strain>
    </source>
</reference>
<gene>
    <name evidence="7" type="ORF">DFR24_4418</name>
</gene>
<keyword evidence="8" id="KW-1185">Reference proteome</keyword>
<evidence type="ECO:0000313" key="7">
    <source>
        <dbReference type="EMBL" id="TDU24155.1"/>
    </source>
</evidence>
<dbReference type="SMART" id="SM00062">
    <property type="entry name" value="PBPb"/>
    <property type="match status" value="1"/>
</dbReference>
<dbReference type="SMART" id="SM00079">
    <property type="entry name" value="PBPe"/>
    <property type="match status" value="1"/>
</dbReference>
<keyword evidence="3" id="KW-0732">Signal</keyword>
<organism evidence="7 8">
    <name type="scientific">Panacagrimonas perspica</name>
    <dbReference type="NCBI Taxonomy" id="381431"/>
    <lineage>
        <taxon>Bacteria</taxon>
        <taxon>Pseudomonadati</taxon>
        <taxon>Pseudomonadota</taxon>
        <taxon>Gammaproteobacteria</taxon>
        <taxon>Nevskiales</taxon>
        <taxon>Nevskiaceae</taxon>
        <taxon>Panacagrimonas</taxon>
    </lineage>
</organism>